<comment type="caution">
    <text evidence="3">The sequence shown here is derived from an EMBL/GenBank/DDBJ whole genome shotgun (WGS) entry which is preliminary data.</text>
</comment>
<name>Q1JYW2_DESA6</name>
<reference evidence="3" key="1">
    <citation type="submission" date="2006-05" db="EMBL/GenBank/DDBJ databases">
        <title>Annotation of the draft genome assembly of Desulfuromonas acetoxidans DSM 684.</title>
        <authorList>
            <consortium name="US DOE Joint Genome Institute (JGI-ORNL)"/>
            <person name="Larimer F."/>
            <person name="Land M."/>
            <person name="Hauser L."/>
        </authorList>
    </citation>
    <scope>NUCLEOTIDE SEQUENCE [LARGE SCALE GENOMIC DNA]</scope>
    <source>
        <strain evidence="3">DSM 684</strain>
    </source>
</reference>
<dbReference type="InterPro" id="IPR011010">
    <property type="entry name" value="DNA_brk_join_enz"/>
</dbReference>
<evidence type="ECO:0000313" key="4">
    <source>
        <dbReference type="Proteomes" id="UP000005695"/>
    </source>
</evidence>
<sequence>MASIGKRGPYQWQVKIRRKGYPLQSKTFETEVEAKKWARLIESEMDRGVFHSQVEAENTTLDEALERYLQEITPSKKGAKQERSRINILRKSPLAPRFLASIRGTDIAKYRDERLQDRSPITVNNELIVLSHLFSVARKEWGMEALRNPVSDIRKPKLPPGRDRRLGYTPFLRTA</sequence>
<dbReference type="InterPro" id="IPR057084">
    <property type="entry name" value="Int_N"/>
</dbReference>
<dbReference type="Gene3D" id="1.10.150.130">
    <property type="match status" value="1"/>
</dbReference>
<gene>
    <name evidence="3" type="ORF">Dace_1394</name>
</gene>
<dbReference type="Pfam" id="PF24624">
    <property type="entry name" value="Int_N"/>
    <property type="match status" value="1"/>
</dbReference>
<dbReference type="SUPFAM" id="SSF56349">
    <property type="entry name" value="DNA breaking-rejoining enzymes"/>
    <property type="match status" value="1"/>
</dbReference>
<dbReference type="GO" id="GO:0003677">
    <property type="term" value="F:DNA binding"/>
    <property type="evidence" value="ECO:0007669"/>
    <property type="project" value="UniProtKB-KW"/>
</dbReference>
<protein>
    <submittedName>
        <fullName evidence="3">Shufflon-specific recombinase</fullName>
    </submittedName>
</protein>
<evidence type="ECO:0000256" key="1">
    <source>
        <dbReference type="ARBA" id="ARBA00023125"/>
    </source>
</evidence>
<keyword evidence="1" id="KW-0238">DNA-binding</keyword>
<accession>Q1JYW2</accession>
<keyword evidence="4" id="KW-1185">Reference proteome</keyword>
<dbReference type="InterPro" id="IPR010998">
    <property type="entry name" value="Integrase_recombinase_N"/>
</dbReference>
<organism evidence="3 4">
    <name type="scientific">Desulfuromonas acetoxidans (strain DSM 684 / 11070)</name>
    <dbReference type="NCBI Taxonomy" id="281689"/>
    <lineage>
        <taxon>Bacteria</taxon>
        <taxon>Pseudomonadati</taxon>
        <taxon>Thermodesulfobacteriota</taxon>
        <taxon>Desulfuromonadia</taxon>
        <taxon>Desulfuromonadales</taxon>
        <taxon>Desulfuromonadaceae</taxon>
        <taxon>Desulfuromonas</taxon>
    </lineage>
</organism>
<reference evidence="3" key="2">
    <citation type="submission" date="2006-05" db="EMBL/GenBank/DDBJ databases">
        <title>Sequencing of the draft genome and assembly of Desulfuromonas acetoxidans DSM 684.</title>
        <authorList>
            <consortium name="US DOE Joint Genome Institute (JGI-PGF)"/>
            <person name="Copeland A."/>
            <person name="Lucas S."/>
            <person name="Lapidus A."/>
            <person name="Barry K."/>
            <person name="Detter J.C."/>
            <person name="Glavina del Rio T."/>
            <person name="Hammon N."/>
            <person name="Israni S."/>
            <person name="Dalin E."/>
            <person name="Tice H."/>
            <person name="Bruce D."/>
            <person name="Pitluck S."/>
            <person name="Richardson P."/>
        </authorList>
    </citation>
    <scope>NUCLEOTIDE SEQUENCE [LARGE SCALE GENOMIC DNA]</scope>
    <source>
        <strain evidence="3">DSM 684</strain>
    </source>
</reference>
<evidence type="ECO:0000259" key="2">
    <source>
        <dbReference type="Pfam" id="PF24624"/>
    </source>
</evidence>
<feature type="domain" description="Phage integrase N-terminal" evidence="2">
    <location>
        <begin position="59"/>
        <end position="155"/>
    </location>
</feature>
<evidence type="ECO:0000313" key="3">
    <source>
        <dbReference type="EMBL" id="EAT15532.1"/>
    </source>
</evidence>
<proteinExistence type="predicted"/>
<dbReference type="EMBL" id="AAEW02000010">
    <property type="protein sequence ID" value="EAT15532.1"/>
    <property type="molecule type" value="Genomic_DNA"/>
</dbReference>
<dbReference type="RefSeq" id="WP_006000903.1">
    <property type="nucleotide sequence ID" value="NZ_AAEW02000010.1"/>
</dbReference>
<dbReference type="OrthoDB" id="9789256at2"/>
<dbReference type="AlphaFoldDB" id="Q1JYW2"/>
<dbReference type="Proteomes" id="UP000005695">
    <property type="component" value="Unassembled WGS sequence"/>
</dbReference>